<comment type="caution">
    <text evidence="17">The sequence shown here is derived from an EMBL/GenBank/DDBJ whole genome shotgun (WGS) entry which is preliminary data.</text>
</comment>
<dbReference type="SMART" id="SM00591">
    <property type="entry name" value="RWD"/>
    <property type="match status" value="1"/>
</dbReference>
<keyword evidence="3" id="KW-0808">Transferase</keyword>
<evidence type="ECO:0000256" key="8">
    <source>
        <dbReference type="ARBA" id="ARBA00047899"/>
    </source>
</evidence>
<dbReference type="Proteomes" id="UP000774326">
    <property type="component" value="Unassembled WGS sequence"/>
</dbReference>
<dbReference type="PROSITE" id="PS00107">
    <property type="entry name" value="PROTEIN_KINASE_ATP"/>
    <property type="match status" value="1"/>
</dbReference>
<dbReference type="EC" id="2.7.11.1" evidence="1"/>
<evidence type="ECO:0000256" key="11">
    <source>
        <dbReference type="PIRSR" id="PIRSR000660-2"/>
    </source>
</evidence>
<feature type="active site" description="Proton acceptor" evidence="10">
    <location>
        <position position="876"/>
    </location>
</feature>
<protein>
    <recommendedName>
        <fullName evidence="1">non-specific serine/threonine protein kinase</fullName>
        <ecNumber evidence="1">2.7.11.1</ecNumber>
    </recommendedName>
</protein>
<dbReference type="SUPFAM" id="SSF56112">
    <property type="entry name" value="Protein kinase-like (PK-like)"/>
    <property type="match status" value="2"/>
</dbReference>
<evidence type="ECO:0000256" key="4">
    <source>
        <dbReference type="ARBA" id="ARBA00022741"/>
    </source>
</evidence>
<keyword evidence="4 11" id="KW-0547">Nucleotide-binding</keyword>
<dbReference type="InterPro" id="IPR008271">
    <property type="entry name" value="Ser/Thr_kinase_AS"/>
</dbReference>
<dbReference type="Gene3D" id="3.30.930.10">
    <property type="entry name" value="Bira Bifunctional Protein, Domain 2"/>
    <property type="match status" value="1"/>
</dbReference>
<dbReference type="InterPro" id="IPR000719">
    <property type="entry name" value="Prot_kinase_dom"/>
</dbReference>
<feature type="domain" description="Protein kinase" evidence="15">
    <location>
        <begin position="644"/>
        <end position="1027"/>
    </location>
</feature>
<keyword evidence="13" id="KW-0175">Coiled coil</keyword>
<comment type="catalytic activity">
    <reaction evidence="9">
        <text>L-seryl-[protein] + ATP = O-phospho-L-seryl-[protein] + ADP + H(+)</text>
        <dbReference type="Rhea" id="RHEA:17989"/>
        <dbReference type="Rhea" id="RHEA-COMP:9863"/>
        <dbReference type="Rhea" id="RHEA-COMP:11604"/>
        <dbReference type="ChEBI" id="CHEBI:15378"/>
        <dbReference type="ChEBI" id="CHEBI:29999"/>
        <dbReference type="ChEBI" id="CHEBI:30616"/>
        <dbReference type="ChEBI" id="CHEBI:83421"/>
        <dbReference type="ChEBI" id="CHEBI:456216"/>
        <dbReference type="EC" id="2.7.11.1"/>
    </reaction>
</comment>
<dbReference type="InterPro" id="IPR024435">
    <property type="entry name" value="HisRS-related_dom"/>
</dbReference>
<evidence type="ECO:0000256" key="3">
    <source>
        <dbReference type="ARBA" id="ARBA00022679"/>
    </source>
</evidence>
<dbReference type="SUPFAM" id="SSF54495">
    <property type="entry name" value="UBC-like"/>
    <property type="match status" value="1"/>
</dbReference>
<evidence type="ECO:0000259" key="16">
    <source>
        <dbReference type="PROSITE" id="PS50908"/>
    </source>
</evidence>
<evidence type="ECO:0000256" key="10">
    <source>
        <dbReference type="PIRSR" id="PIRSR000660-1"/>
    </source>
</evidence>
<evidence type="ECO:0000256" key="9">
    <source>
        <dbReference type="ARBA" id="ARBA00048679"/>
    </source>
</evidence>
<name>A0A9P8Q553_WICPI</name>
<feature type="binding site" evidence="11">
    <location>
        <position position="673"/>
    </location>
    <ligand>
        <name>ATP</name>
        <dbReference type="ChEBI" id="CHEBI:30616"/>
    </ligand>
</feature>
<dbReference type="SUPFAM" id="SSF55681">
    <property type="entry name" value="Class II aaRS and biotin synthetases"/>
    <property type="match status" value="1"/>
</dbReference>
<dbReference type="InterPro" id="IPR050339">
    <property type="entry name" value="CC_SR_Kinase"/>
</dbReference>
<feature type="region of interest" description="Disordered" evidence="14">
    <location>
        <begin position="767"/>
        <end position="812"/>
    </location>
</feature>
<keyword evidence="2" id="KW-0723">Serine/threonine-protein kinase</keyword>
<dbReference type="GO" id="GO:0005634">
    <property type="term" value="C:nucleus"/>
    <property type="evidence" value="ECO:0007669"/>
    <property type="project" value="TreeGrafter"/>
</dbReference>
<dbReference type="GO" id="GO:0005524">
    <property type="term" value="F:ATP binding"/>
    <property type="evidence" value="ECO:0007669"/>
    <property type="project" value="UniProtKB-UniRule"/>
</dbReference>
<organism evidence="17 18">
    <name type="scientific">Wickerhamomyces pijperi</name>
    <name type="common">Yeast</name>
    <name type="synonym">Pichia pijperi</name>
    <dbReference type="NCBI Taxonomy" id="599730"/>
    <lineage>
        <taxon>Eukaryota</taxon>
        <taxon>Fungi</taxon>
        <taxon>Dikarya</taxon>
        <taxon>Ascomycota</taxon>
        <taxon>Saccharomycotina</taxon>
        <taxon>Saccharomycetes</taxon>
        <taxon>Phaffomycetales</taxon>
        <taxon>Wickerhamomycetaceae</taxon>
        <taxon>Wickerhamomyces</taxon>
    </lineage>
</organism>
<feature type="binding site" evidence="12">
    <location>
        <position position="674"/>
    </location>
    <ligand>
        <name>ATP</name>
        <dbReference type="ChEBI" id="CHEBI:30616"/>
    </ligand>
</feature>
<dbReference type="PIRSF" id="PIRSF000660">
    <property type="entry name" value="Ser/Thr_PK_GCN2"/>
    <property type="match status" value="1"/>
</dbReference>
<dbReference type="PANTHER" id="PTHR11042:SF136">
    <property type="entry name" value="EIF-2-ALPHA KINASE GCN2"/>
    <property type="match status" value="1"/>
</dbReference>
<dbReference type="Pfam" id="PF13393">
    <property type="entry name" value="tRNA-synt_His"/>
    <property type="match status" value="1"/>
</dbReference>
<dbReference type="GO" id="GO:0005737">
    <property type="term" value="C:cytoplasm"/>
    <property type="evidence" value="ECO:0007669"/>
    <property type="project" value="TreeGrafter"/>
</dbReference>
<evidence type="ECO:0000256" key="14">
    <source>
        <dbReference type="SAM" id="MobiDB-lite"/>
    </source>
</evidence>
<keyword evidence="6 11" id="KW-0067">ATP-binding</keyword>
<dbReference type="Pfam" id="PF05773">
    <property type="entry name" value="RWD"/>
    <property type="match status" value="1"/>
</dbReference>
<feature type="domain" description="RWD" evidence="16">
    <location>
        <begin position="24"/>
        <end position="139"/>
    </location>
</feature>
<comment type="similarity">
    <text evidence="7">Belongs to the protein kinase superfamily. Ser/Thr protein kinase family. GCN2 subfamily.</text>
</comment>
<dbReference type="InterPro" id="IPR006575">
    <property type="entry name" value="RWD_dom"/>
</dbReference>
<evidence type="ECO:0000313" key="17">
    <source>
        <dbReference type="EMBL" id="KAH3683049.1"/>
    </source>
</evidence>
<dbReference type="CDD" id="cd23823">
    <property type="entry name" value="RWD_GCN2"/>
    <property type="match status" value="1"/>
</dbReference>
<dbReference type="GO" id="GO:0004694">
    <property type="term" value="F:eukaryotic translation initiation factor 2alpha kinase activity"/>
    <property type="evidence" value="ECO:0007669"/>
    <property type="project" value="InterPro"/>
</dbReference>
<evidence type="ECO:0000259" key="15">
    <source>
        <dbReference type="PROSITE" id="PS50011"/>
    </source>
</evidence>
<dbReference type="Gene3D" id="3.10.110.10">
    <property type="entry name" value="Ubiquitin Conjugating Enzyme"/>
    <property type="match status" value="1"/>
</dbReference>
<evidence type="ECO:0000256" key="6">
    <source>
        <dbReference type="ARBA" id="ARBA00022840"/>
    </source>
</evidence>
<feature type="compositionally biased region" description="Acidic residues" evidence="14">
    <location>
        <begin position="721"/>
        <end position="744"/>
    </location>
</feature>
<dbReference type="Gene3D" id="3.40.50.800">
    <property type="entry name" value="Anticodon-binding domain"/>
    <property type="match status" value="1"/>
</dbReference>
<proteinExistence type="inferred from homology"/>
<comment type="catalytic activity">
    <reaction evidence="8">
        <text>L-threonyl-[protein] + ATP = O-phospho-L-threonyl-[protein] + ADP + H(+)</text>
        <dbReference type="Rhea" id="RHEA:46608"/>
        <dbReference type="Rhea" id="RHEA-COMP:11060"/>
        <dbReference type="Rhea" id="RHEA-COMP:11605"/>
        <dbReference type="ChEBI" id="CHEBI:15378"/>
        <dbReference type="ChEBI" id="CHEBI:30013"/>
        <dbReference type="ChEBI" id="CHEBI:30616"/>
        <dbReference type="ChEBI" id="CHEBI:61977"/>
        <dbReference type="ChEBI" id="CHEBI:456216"/>
        <dbReference type="EC" id="2.7.11.1"/>
    </reaction>
</comment>
<reference evidence="17" key="1">
    <citation type="journal article" date="2021" name="Open Biol.">
        <title>Shared evolutionary footprints suggest mitochondrial oxidative damage underlies multiple complex I losses in fungi.</title>
        <authorList>
            <person name="Schikora-Tamarit M.A."/>
            <person name="Marcet-Houben M."/>
            <person name="Nosek J."/>
            <person name="Gabaldon T."/>
        </authorList>
    </citation>
    <scope>NUCLEOTIDE SEQUENCE</scope>
    <source>
        <strain evidence="17">CBS2887</strain>
    </source>
</reference>
<dbReference type="PROSITE" id="PS50908">
    <property type="entry name" value="RWD"/>
    <property type="match status" value="1"/>
</dbReference>
<feature type="binding site" evidence="11">
    <location>
        <begin position="650"/>
        <end position="658"/>
    </location>
    <ligand>
        <name>ATP</name>
        <dbReference type="ChEBI" id="CHEBI:30616"/>
    </ligand>
</feature>
<dbReference type="Pfam" id="PF00069">
    <property type="entry name" value="Pkinase"/>
    <property type="match status" value="3"/>
</dbReference>
<dbReference type="FunFam" id="3.30.200.20:FF:000379">
    <property type="entry name" value="eIF-2-alpha kinase GCN2"/>
    <property type="match status" value="1"/>
</dbReference>
<dbReference type="Gene3D" id="3.30.200.20">
    <property type="entry name" value="Phosphorylase Kinase, domain 1"/>
    <property type="match status" value="1"/>
</dbReference>
<dbReference type="InterPro" id="IPR041715">
    <property type="entry name" value="HisRS-like_core"/>
</dbReference>
<dbReference type="Pfam" id="PF12745">
    <property type="entry name" value="HGTP_anticodon2"/>
    <property type="match status" value="1"/>
</dbReference>
<accession>A0A9P8Q553</accession>
<keyword evidence="5" id="KW-0418">Kinase</keyword>
<dbReference type="OrthoDB" id="341578at2759"/>
<dbReference type="SMART" id="SM00220">
    <property type="entry name" value="S_TKc"/>
    <property type="match status" value="1"/>
</dbReference>
<dbReference type="InterPro" id="IPR017441">
    <property type="entry name" value="Protein_kinase_ATP_BS"/>
</dbReference>
<evidence type="ECO:0000256" key="12">
    <source>
        <dbReference type="PROSITE-ProRule" id="PRU10141"/>
    </source>
</evidence>
<feature type="domain" description="Protein kinase" evidence="15">
    <location>
        <begin position="259"/>
        <end position="558"/>
    </location>
</feature>
<dbReference type="Gene3D" id="1.10.510.10">
    <property type="entry name" value="Transferase(Phosphotransferase) domain 1"/>
    <property type="match status" value="2"/>
</dbReference>
<dbReference type="InterPro" id="IPR011009">
    <property type="entry name" value="Kinase-like_dom_sf"/>
</dbReference>
<evidence type="ECO:0000256" key="7">
    <source>
        <dbReference type="ARBA" id="ARBA00037982"/>
    </source>
</evidence>
<dbReference type="GO" id="GO:0000077">
    <property type="term" value="P:DNA damage checkpoint signaling"/>
    <property type="evidence" value="ECO:0007669"/>
    <property type="project" value="InterPro"/>
</dbReference>
<dbReference type="EMBL" id="JAEUBG010003254">
    <property type="protein sequence ID" value="KAH3683049.1"/>
    <property type="molecule type" value="Genomic_DNA"/>
</dbReference>
<evidence type="ECO:0000256" key="2">
    <source>
        <dbReference type="ARBA" id="ARBA00022527"/>
    </source>
</evidence>
<reference evidence="17" key="2">
    <citation type="submission" date="2021-01" db="EMBL/GenBank/DDBJ databases">
        <authorList>
            <person name="Schikora-Tamarit M.A."/>
        </authorList>
    </citation>
    <scope>NUCLEOTIDE SEQUENCE</scope>
    <source>
        <strain evidence="17">CBS2887</strain>
    </source>
</reference>
<sequence length="1718" mass="194485">MDKMGVLAALDGNTLEDYYEVQVNEAQAIESIYSDYFVDKTDSSTTWNRQPPPKFELNFKYESFDESIKKEVSSLTLYVEFTATYPQTAPIILIKNPKNILSSKVKFLEDQIKAQCKELLGQEMIFEIAEWVRERLVDFQKQINNNSLEDERLLRLKDEKDKIEAQEKSKAERDEAERLKKYEMQQDLIQQEVKKRTLDNVNKYDKLESSVELDKLEESSLLPPEDLVDAGKAFVFDNVMVMKLFSNSGNVSVRFKAVITCTAMTPTGIFGFAKQTIVKPYLSVESPHHHLYNKELSRIDEETLLTLTELTLDHPHFSTFEGKKEFQDLERELEALRNFRHENIATLYSYSIVPIEKKHGPGNQQQKVLYKIILLTEYSSVGHANTLLSTVKFVNLALARAWIIQIITGLESLHKNGMTHKHINISSILLVNNSDLGSVTAKLEHPTYGHRILHMLSTYPNRSHMKDVDIEDSPYWKAPELSEGKYCEPQRKTDIWNIGVLFAQLIAGPDIVSSYDTPMDFMSLVPMEESLKEFMKNIFVEKARKRPSPLELLPCKFLRTNISVNNPNLIHTSRSTTTLNGAAGGNVGYSTDEEALSTGMATTLSIDSYPSRSTNPRRSFNNGTRFSYSGPNTMGIQSRYAHDFEESAFLGKGAFGSVIKARNKLDGRFYAIKKIRHHEHRLTSILNEVMLLARLNHQYVVRYYAAWVEEGVDFDNNVFETDSEGSDDYDDDDSGSDIESDSGIDSEILAPPIRYLNQSRSHTLDFVSNSMHDGPEIEFGYDSDDDNEEGAGDEVDSDDSYNETDSSHPLKLNVKRKTPRIMSTLFIQMEYCENHSLSDLITAGILQTQRDEYFRLFREILEALSHIHSQGIIHRDLKPSNIYIDQSRNIKVGDFGLAKNVHISPSVSGNNANVSLDKSAMNSYSEDLTSDVGTTLYVANEVLTGNGNYDSKVDMYSLGIIFFEMVHKLSTGMERVMVLRGLRTAEICFPSDYNTDKTIEKRIIKQLLNHSPELRPTADKLLQSGLLPVKEQDQIVKEALKNLADPSSPWQAQVRDTLFTQPYNLANDILYDKKKEKITVPNQLLQLDMLKKISDIFEIHGAIECHEPSLVFPKSPLYNLQNVYEVLDHTGSVLQFAYDLTLPMARYLSRNSVSLEKFFRVEYVYRPDDTGSASSEPLRFVEVDFDIVSSDPADLPYHDAEAIKVVDEIIRIFPIFTSTSLIINHSGILNTIFDFCGIDKAQRPIVLNTLSSLKFTSSFKQVTATLRNQLKIATTVLHELEKFDFELPLDVAKSRLSKIMIDSIHLAKVENYLSYVSKVLTYLKTLGVKTTVKFSPLSNYNSSFYTGGIMFQAVNDTKRRDIIVAGGRYDQLISHLARPSGSRATNPQHAVGFNLGCLKLFSDMEQYMRNHSNYVSKKSRSDADKESEPHIEWKPKRCDVIVTSFNSSIWKQYGVKTVSELWSKGISADLLRNCHNSIEDIVTAAQRDGANWIVLIKQQTSLTGSASSSKKKYKPFKLKNLEKGTDIDVDISELISILLGEIGDKPVPTSSASNNPYNNNNEISLSASSSYSNLANSLDDHDPLSSSMTLTLPENQKVIYVPNEATKNAKRSNKKDRRTNEQQTRLKTHDILTQISESPIYSIDALKDEALEMISMTSINGQKDEWIRKVGGAAGSTTPRSFLNNIYSALVKESKRGTKWIVLDCQRTGKTVICDLQR</sequence>
<dbReference type="PROSITE" id="PS00108">
    <property type="entry name" value="PROTEIN_KINASE_ST"/>
    <property type="match status" value="1"/>
</dbReference>
<gene>
    <name evidence="17" type="ORF">WICPIJ_005985</name>
</gene>
<feature type="compositionally biased region" description="Acidic residues" evidence="14">
    <location>
        <begin position="779"/>
        <end position="802"/>
    </location>
</feature>
<dbReference type="PROSITE" id="PS50011">
    <property type="entry name" value="PROTEIN_KINASE_DOM"/>
    <property type="match status" value="2"/>
</dbReference>
<dbReference type="InterPro" id="IPR036621">
    <property type="entry name" value="Anticodon-bd_dom_sf"/>
</dbReference>
<evidence type="ECO:0000313" key="18">
    <source>
        <dbReference type="Proteomes" id="UP000774326"/>
    </source>
</evidence>
<evidence type="ECO:0000256" key="5">
    <source>
        <dbReference type="ARBA" id="ARBA00022777"/>
    </source>
</evidence>
<evidence type="ECO:0000256" key="13">
    <source>
        <dbReference type="SAM" id="Coils"/>
    </source>
</evidence>
<feature type="coiled-coil region" evidence="13">
    <location>
        <begin position="146"/>
        <end position="173"/>
    </location>
</feature>
<dbReference type="PANTHER" id="PTHR11042">
    <property type="entry name" value="EUKARYOTIC TRANSLATION INITIATION FACTOR 2-ALPHA KINASE EIF2-ALPHA KINASE -RELATED"/>
    <property type="match status" value="1"/>
</dbReference>
<dbReference type="FunFam" id="3.10.110.10:FF:000050">
    <property type="entry name" value="eIF-2-alpha kinase GCN2"/>
    <property type="match status" value="1"/>
</dbReference>
<dbReference type="CDD" id="cd14046">
    <property type="entry name" value="STKc_EIF2AK4_GCN2_rpt2"/>
    <property type="match status" value="1"/>
</dbReference>
<feature type="region of interest" description="Disordered" evidence="14">
    <location>
        <begin position="718"/>
        <end position="744"/>
    </location>
</feature>
<dbReference type="CDD" id="cd14012">
    <property type="entry name" value="PK_eIF2AK_GCN2_rpt1"/>
    <property type="match status" value="1"/>
</dbReference>
<dbReference type="InterPro" id="IPR016255">
    <property type="entry name" value="Gcn2"/>
</dbReference>
<dbReference type="InterPro" id="IPR045864">
    <property type="entry name" value="aa-tRNA-synth_II/BPL/LPL"/>
</dbReference>
<dbReference type="GO" id="GO:0009893">
    <property type="term" value="P:positive regulation of metabolic process"/>
    <property type="evidence" value="ECO:0007669"/>
    <property type="project" value="UniProtKB-ARBA"/>
</dbReference>
<dbReference type="InterPro" id="IPR016135">
    <property type="entry name" value="UBQ-conjugating_enzyme/RWD"/>
</dbReference>
<keyword evidence="18" id="KW-1185">Reference proteome</keyword>
<evidence type="ECO:0000256" key="1">
    <source>
        <dbReference type="ARBA" id="ARBA00012513"/>
    </source>
</evidence>